<comment type="caution">
    <text evidence="1">The sequence shown here is derived from an EMBL/GenBank/DDBJ whole genome shotgun (WGS) entry which is preliminary data.</text>
</comment>
<sequence>MERARRICVDQGLEIKCCTTGVVETIDRGGKCGFDLEQSLRHIG</sequence>
<dbReference type="EMBL" id="BPVZ01000089">
    <property type="protein sequence ID" value="GKV30898.1"/>
    <property type="molecule type" value="Genomic_DNA"/>
</dbReference>
<accession>A0AAV5L0Y6</accession>
<dbReference type="Proteomes" id="UP001054252">
    <property type="component" value="Unassembled WGS sequence"/>
</dbReference>
<evidence type="ECO:0000313" key="2">
    <source>
        <dbReference type="Proteomes" id="UP001054252"/>
    </source>
</evidence>
<gene>
    <name evidence="1" type="ORF">SLEP1_g39666</name>
</gene>
<proteinExistence type="predicted"/>
<evidence type="ECO:0000313" key="1">
    <source>
        <dbReference type="EMBL" id="GKV30898.1"/>
    </source>
</evidence>
<name>A0AAV5L0Y6_9ROSI</name>
<keyword evidence="2" id="KW-1185">Reference proteome</keyword>
<dbReference type="AlphaFoldDB" id="A0AAV5L0Y6"/>
<reference evidence="1 2" key="1">
    <citation type="journal article" date="2021" name="Commun. Biol.">
        <title>The genome of Shorea leprosula (Dipterocarpaceae) highlights the ecological relevance of drought in aseasonal tropical rainforests.</title>
        <authorList>
            <person name="Ng K.K.S."/>
            <person name="Kobayashi M.J."/>
            <person name="Fawcett J.A."/>
            <person name="Hatakeyama M."/>
            <person name="Paape T."/>
            <person name="Ng C.H."/>
            <person name="Ang C.C."/>
            <person name="Tnah L.H."/>
            <person name="Lee C.T."/>
            <person name="Nishiyama T."/>
            <person name="Sese J."/>
            <person name="O'Brien M.J."/>
            <person name="Copetti D."/>
            <person name="Mohd Noor M.I."/>
            <person name="Ong R.C."/>
            <person name="Putra M."/>
            <person name="Sireger I.Z."/>
            <person name="Indrioko S."/>
            <person name="Kosugi Y."/>
            <person name="Izuno A."/>
            <person name="Isagi Y."/>
            <person name="Lee S.L."/>
            <person name="Shimizu K.K."/>
        </authorList>
    </citation>
    <scope>NUCLEOTIDE SEQUENCE [LARGE SCALE GENOMIC DNA]</scope>
    <source>
        <strain evidence="1">214</strain>
    </source>
</reference>
<protein>
    <submittedName>
        <fullName evidence="1">Uncharacterized protein</fullName>
    </submittedName>
</protein>
<organism evidence="1 2">
    <name type="scientific">Rubroshorea leprosula</name>
    <dbReference type="NCBI Taxonomy" id="152421"/>
    <lineage>
        <taxon>Eukaryota</taxon>
        <taxon>Viridiplantae</taxon>
        <taxon>Streptophyta</taxon>
        <taxon>Embryophyta</taxon>
        <taxon>Tracheophyta</taxon>
        <taxon>Spermatophyta</taxon>
        <taxon>Magnoliopsida</taxon>
        <taxon>eudicotyledons</taxon>
        <taxon>Gunneridae</taxon>
        <taxon>Pentapetalae</taxon>
        <taxon>rosids</taxon>
        <taxon>malvids</taxon>
        <taxon>Malvales</taxon>
        <taxon>Dipterocarpaceae</taxon>
        <taxon>Rubroshorea</taxon>
    </lineage>
</organism>